<organism evidence="4 5">
    <name type="scientific">Xenoophorus captivus</name>
    <dbReference type="NCBI Taxonomy" id="1517983"/>
    <lineage>
        <taxon>Eukaryota</taxon>
        <taxon>Metazoa</taxon>
        <taxon>Chordata</taxon>
        <taxon>Craniata</taxon>
        <taxon>Vertebrata</taxon>
        <taxon>Euteleostomi</taxon>
        <taxon>Actinopterygii</taxon>
        <taxon>Neopterygii</taxon>
        <taxon>Teleostei</taxon>
        <taxon>Neoteleostei</taxon>
        <taxon>Acanthomorphata</taxon>
        <taxon>Ovalentaria</taxon>
        <taxon>Atherinomorphae</taxon>
        <taxon>Cyprinodontiformes</taxon>
        <taxon>Goodeidae</taxon>
        <taxon>Xenoophorus</taxon>
    </lineage>
</organism>
<keyword evidence="5" id="KW-1185">Reference proteome</keyword>
<reference evidence="4 5" key="1">
    <citation type="submission" date="2021-06" db="EMBL/GenBank/DDBJ databases">
        <authorList>
            <person name="Palmer J.M."/>
        </authorList>
    </citation>
    <scope>NUCLEOTIDE SEQUENCE [LARGE SCALE GENOMIC DNA]</scope>
    <source>
        <strain evidence="4 5">XC_2019</strain>
        <tissue evidence="4">Muscle</tissue>
    </source>
</reference>
<protein>
    <submittedName>
        <fullName evidence="4">Teneurin-4</fullName>
    </submittedName>
</protein>
<dbReference type="InterPro" id="IPR051216">
    <property type="entry name" value="Teneurin"/>
</dbReference>
<dbReference type="PANTHER" id="PTHR11219:SF9">
    <property type="entry name" value="TENEURIN-4"/>
    <property type="match status" value="1"/>
</dbReference>
<gene>
    <name evidence="4" type="primary">TENM4_2</name>
    <name evidence="4" type="ORF">XENOCAPTIV_002179</name>
</gene>
<keyword evidence="3" id="KW-1015">Disulfide bond</keyword>
<name>A0ABV0S454_9TELE</name>
<evidence type="ECO:0000256" key="2">
    <source>
        <dbReference type="ARBA" id="ARBA00022737"/>
    </source>
</evidence>
<accession>A0ABV0S454</accession>
<keyword evidence="2" id="KW-0677">Repeat</keyword>
<dbReference type="PANTHER" id="PTHR11219">
    <property type="entry name" value="TENEURIN AND N-ACETYLGLUCOSAMINE-1-PHOSPHODIESTER ALPHA-N-ACETYLGLUCOSAMINIDASE"/>
    <property type="match status" value="1"/>
</dbReference>
<evidence type="ECO:0000256" key="3">
    <source>
        <dbReference type="ARBA" id="ARBA00023157"/>
    </source>
</evidence>
<keyword evidence="1" id="KW-0245">EGF-like domain</keyword>
<evidence type="ECO:0000256" key="1">
    <source>
        <dbReference type="ARBA" id="ARBA00022536"/>
    </source>
</evidence>
<sequence length="89" mass="10184">MREQVRNSYFIGLDGSLRLVLANGMEVSLYTEPHLLAGTVNPTVSKRNITLAIDNGLNLVEWRQRKEQARGQVTVYGRRLRVRTQLCKN</sequence>
<evidence type="ECO:0000313" key="4">
    <source>
        <dbReference type="EMBL" id="MEQ2214342.1"/>
    </source>
</evidence>
<proteinExistence type="predicted"/>
<comment type="caution">
    <text evidence="4">The sequence shown here is derived from an EMBL/GenBank/DDBJ whole genome shotgun (WGS) entry which is preliminary data.</text>
</comment>
<evidence type="ECO:0000313" key="5">
    <source>
        <dbReference type="Proteomes" id="UP001434883"/>
    </source>
</evidence>
<dbReference type="Proteomes" id="UP001434883">
    <property type="component" value="Unassembled WGS sequence"/>
</dbReference>
<dbReference type="EMBL" id="JAHRIN010067340">
    <property type="protein sequence ID" value="MEQ2214342.1"/>
    <property type="molecule type" value="Genomic_DNA"/>
</dbReference>